<name>A0A4V3I6L8_9MICO</name>
<dbReference type="InterPro" id="IPR002734">
    <property type="entry name" value="RibDG_C"/>
</dbReference>
<dbReference type="Pfam" id="PF01872">
    <property type="entry name" value="RibD_C"/>
    <property type="match status" value="1"/>
</dbReference>
<accession>A0A4V3I6L8</accession>
<dbReference type="RefSeq" id="WP_134489168.1">
    <property type="nucleotide sequence ID" value="NZ_SOEZ01000033.1"/>
</dbReference>
<dbReference type="InterPro" id="IPR050765">
    <property type="entry name" value="Riboflavin_Biosynth_HTPR"/>
</dbReference>
<dbReference type="AlphaFoldDB" id="A0A4V3I6L8"/>
<dbReference type="Proteomes" id="UP000297866">
    <property type="component" value="Unassembled WGS sequence"/>
</dbReference>
<feature type="domain" description="Bacterial bifunctional deaminase-reductase C-terminal" evidence="1">
    <location>
        <begin position="6"/>
        <end position="179"/>
    </location>
</feature>
<dbReference type="EMBL" id="SOEZ01000033">
    <property type="protein sequence ID" value="TFB52565.1"/>
    <property type="molecule type" value="Genomic_DNA"/>
</dbReference>
<proteinExistence type="predicted"/>
<dbReference type="GO" id="GO:0008703">
    <property type="term" value="F:5-amino-6-(5-phosphoribosylamino)uracil reductase activity"/>
    <property type="evidence" value="ECO:0007669"/>
    <property type="project" value="InterPro"/>
</dbReference>
<reference evidence="2 3" key="1">
    <citation type="submission" date="2019-03" db="EMBL/GenBank/DDBJ databases">
        <title>Genomics of glacier-inhabiting Cryobacterium strains.</title>
        <authorList>
            <person name="Liu Q."/>
            <person name="Xin Y.-H."/>
        </authorList>
    </citation>
    <scope>NUCLEOTIDE SEQUENCE [LARGE SCALE GENOMIC DNA]</scope>
    <source>
        <strain evidence="2 3">Sr47</strain>
    </source>
</reference>
<comment type="caution">
    <text evidence="2">The sequence shown here is derived from an EMBL/GenBank/DDBJ whole genome shotgun (WGS) entry which is preliminary data.</text>
</comment>
<dbReference type="GO" id="GO:0009231">
    <property type="term" value="P:riboflavin biosynthetic process"/>
    <property type="evidence" value="ECO:0007669"/>
    <property type="project" value="InterPro"/>
</dbReference>
<dbReference type="PANTHER" id="PTHR38011">
    <property type="entry name" value="DIHYDROFOLATE REDUCTASE FAMILY PROTEIN (AFU_ORTHOLOGUE AFUA_8G06820)"/>
    <property type="match status" value="1"/>
</dbReference>
<evidence type="ECO:0000259" key="1">
    <source>
        <dbReference type="Pfam" id="PF01872"/>
    </source>
</evidence>
<dbReference type="Gene3D" id="3.40.430.10">
    <property type="entry name" value="Dihydrofolate Reductase, subunit A"/>
    <property type="match status" value="1"/>
</dbReference>
<gene>
    <name evidence="2" type="ORF">E3O23_06100</name>
</gene>
<evidence type="ECO:0000313" key="3">
    <source>
        <dbReference type="Proteomes" id="UP000297866"/>
    </source>
</evidence>
<keyword evidence="3" id="KW-1185">Reference proteome</keyword>
<dbReference type="SUPFAM" id="SSF53597">
    <property type="entry name" value="Dihydrofolate reductase-like"/>
    <property type="match status" value="1"/>
</dbReference>
<dbReference type="PANTHER" id="PTHR38011:SF11">
    <property type="entry name" value="2,5-DIAMINO-6-RIBOSYLAMINO-4(3H)-PYRIMIDINONE 5'-PHOSPHATE REDUCTASE"/>
    <property type="match status" value="1"/>
</dbReference>
<protein>
    <submittedName>
        <fullName evidence="2">Dihydrofolate reductase</fullName>
    </submittedName>
</protein>
<organism evidence="2 3">
    <name type="scientific">Cryobacterium tagatosivorans</name>
    <dbReference type="NCBI Taxonomy" id="1259199"/>
    <lineage>
        <taxon>Bacteria</taxon>
        <taxon>Bacillati</taxon>
        <taxon>Actinomycetota</taxon>
        <taxon>Actinomycetes</taxon>
        <taxon>Micrococcales</taxon>
        <taxon>Microbacteriaceae</taxon>
        <taxon>Cryobacterium</taxon>
    </lineage>
</organism>
<evidence type="ECO:0000313" key="2">
    <source>
        <dbReference type="EMBL" id="TFB52565.1"/>
    </source>
</evidence>
<dbReference type="InterPro" id="IPR024072">
    <property type="entry name" value="DHFR-like_dom_sf"/>
</dbReference>
<sequence length="190" mass="20743">MATLSYTGITSLDGYLADADGSFDWAVPDDEVHAFINDLERSVGTYLFGRRMYEVMSFWETAHTLADPPPVIRDFTAIWQAADKVVLSRSLATTSTARTRIERSFDPDAVRRLLAAAPRDVSVGGADLAGQAIAAGLVDEIGMFVAPVVVGGGTRFLPDGVRLRLDLLDERRFGNGMVYLRYRVERAPGA</sequence>
<dbReference type="OrthoDB" id="7949219at2"/>